<proteinExistence type="predicted"/>
<dbReference type="Proteomes" id="UP000765509">
    <property type="component" value="Unassembled WGS sequence"/>
</dbReference>
<gene>
    <name evidence="3" type="ORF">O181_009416</name>
</gene>
<evidence type="ECO:0000256" key="2">
    <source>
        <dbReference type="SAM" id="SignalP"/>
    </source>
</evidence>
<protein>
    <submittedName>
        <fullName evidence="3">Uncharacterized protein</fullName>
    </submittedName>
</protein>
<dbReference type="EMBL" id="AVOT02002253">
    <property type="protein sequence ID" value="MBW0469701.1"/>
    <property type="molecule type" value="Genomic_DNA"/>
</dbReference>
<keyword evidence="4" id="KW-1185">Reference proteome</keyword>
<dbReference type="AlphaFoldDB" id="A0A9Q3BRS8"/>
<name>A0A9Q3BRS8_9BASI</name>
<keyword evidence="2" id="KW-0732">Signal</keyword>
<feature type="signal peptide" evidence="2">
    <location>
        <begin position="1"/>
        <end position="27"/>
    </location>
</feature>
<accession>A0A9Q3BRS8</accession>
<evidence type="ECO:0000313" key="3">
    <source>
        <dbReference type="EMBL" id="MBW0469701.1"/>
    </source>
</evidence>
<feature type="compositionally biased region" description="Polar residues" evidence="1">
    <location>
        <begin position="120"/>
        <end position="141"/>
    </location>
</feature>
<feature type="region of interest" description="Disordered" evidence="1">
    <location>
        <begin position="120"/>
        <end position="144"/>
    </location>
</feature>
<evidence type="ECO:0000313" key="4">
    <source>
        <dbReference type="Proteomes" id="UP000765509"/>
    </source>
</evidence>
<reference evidence="3" key="1">
    <citation type="submission" date="2021-03" db="EMBL/GenBank/DDBJ databases">
        <title>Draft genome sequence of rust myrtle Austropuccinia psidii MF-1, a brazilian biotype.</title>
        <authorList>
            <person name="Quecine M.C."/>
            <person name="Pachon D.M.R."/>
            <person name="Bonatelli M.L."/>
            <person name="Correr F.H."/>
            <person name="Franceschini L.M."/>
            <person name="Leite T.F."/>
            <person name="Margarido G.R.A."/>
            <person name="Almeida C.A."/>
            <person name="Ferrarezi J.A."/>
            <person name="Labate C.A."/>
        </authorList>
    </citation>
    <scope>NUCLEOTIDE SEQUENCE</scope>
    <source>
        <strain evidence="3">MF-1</strain>
    </source>
</reference>
<comment type="caution">
    <text evidence="3">The sequence shown here is derived from an EMBL/GenBank/DDBJ whole genome shotgun (WGS) entry which is preliminary data.</text>
</comment>
<evidence type="ECO:0000256" key="1">
    <source>
        <dbReference type="SAM" id="MobiDB-lite"/>
    </source>
</evidence>
<sequence length="814" mass="93698">MKFKLTAMLHGDFMCILFLPFPICVIAPDFQPTINFVTDEGHSTFDLGTAYRDHEYPILPLFNDRGDFSTFNKDKQISSNNACEAHIAADLYQDQFGPYNGSSRKRLFDLALGLDQQPVQEMSKQPKATHSAHDQLQTTDPALSDQKPQVLDILDHRSQNPQETQNEYYLPSLSNIPMPLSPCSYSTLLLEKDAFSEPHYHIGFEQFETFDYEDIFHNLRPIDGIAQDSVKKKITEQEPANINSTPGDFPHNLEERANDALVVESNSSSENHSFNNQLEEQKIGNLNKDRFLAFLSPLGNCYLKGAVPEKDLRAGLQIWVQKIPENRTSSRAVLKKLEGLVNCAMSLNLRFLRVFIRSVETRKSAQLGFRSFLLNTKEHEHVKLRVFVTQSDEIKTLISEYFRVVKNEQVLPSRVRSSATVTVSKLIRQRLELALLSFEYYYKNMNENKWEYLFGQGTRFWGFWAALKLKFEGNNIARHSAKLASFWDKLALFPWVTQWDKVPEPDPQSTIAPTLAEWQKYHGERLSVLQGIEKHFLPPKDSWTYERIRLGLESSEDPSTDRKKTLEGDIKALEKHFLAIPSSSNPGVQNERIGRSHTESFVRKIELLMLRVYKLNFSFLNRVGKGNPSSLIQEEQQKTQDWLKESLTKFLLNKLSMNSSPTHIIAGPSSNTQNSSLLLDMLEKIIQEQSKFDKDSGSFETEVDDMITQLALVILAVYYEEVNSDKWEVLFSRRTGSLDFVEFMVVCLNNLTLTKNTKPKRLFGPKPLRQLFPWEDLKTFETIPPAIRNFKFYTKKEFQFLEEKFSTSSAGDSY</sequence>
<feature type="chain" id="PRO_5040382564" evidence="2">
    <location>
        <begin position="28"/>
        <end position="814"/>
    </location>
</feature>
<organism evidence="3 4">
    <name type="scientific">Austropuccinia psidii MF-1</name>
    <dbReference type="NCBI Taxonomy" id="1389203"/>
    <lineage>
        <taxon>Eukaryota</taxon>
        <taxon>Fungi</taxon>
        <taxon>Dikarya</taxon>
        <taxon>Basidiomycota</taxon>
        <taxon>Pucciniomycotina</taxon>
        <taxon>Pucciniomycetes</taxon>
        <taxon>Pucciniales</taxon>
        <taxon>Sphaerophragmiaceae</taxon>
        <taxon>Austropuccinia</taxon>
    </lineage>
</organism>